<dbReference type="Gene3D" id="3.60.10.10">
    <property type="entry name" value="Endonuclease/exonuclease/phosphatase"/>
    <property type="match status" value="1"/>
</dbReference>
<dbReference type="AlphaFoldDB" id="A0A2T7NLG6"/>
<evidence type="ECO:0000313" key="1">
    <source>
        <dbReference type="EMBL" id="PVD22010.1"/>
    </source>
</evidence>
<keyword evidence="2" id="KW-1185">Reference proteome</keyword>
<name>A0A2T7NLG6_POMCA</name>
<dbReference type="InterPro" id="IPR036691">
    <property type="entry name" value="Endo/exonu/phosph_ase_sf"/>
</dbReference>
<reference evidence="1 2" key="1">
    <citation type="submission" date="2018-04" db="EMBL/GenBank/DDBJ databases">
        <title>The genome of golden apple snail Pomacea canaliculata provides insight into stress tolerance and invasive adaptation.</title>
        <authorList>
            <person name="Liu C."/>
            <person name="Liu B."/>
            <person name="Ren Y."/>
            <person name="Zhang Y."/>
            <person name="Wang H."/>
            <person name="Li S."/>
            <person name="Jiang F."/>
            <person name="Yin L."/>
            <person name="Zhang G."/>
            <person name="Qian W."/>
            <person name="Fan W."/>
        </authorList>
    </citation>
    <scope>NUCLEOTIDE SEQUENCE [LARGE SCALE GENOMIC DNA]</scope>
    <source>
        <strain evidence="1">SZHN2017</strain>
        <tissue evidence="1">Muscle</tissue>
    </source>
</reference>
<evidence type="ECO:0000313" key="2">
    <source>
        <dbReference type="Proteomes" id="UP000245119"/>
    </source>
</evidence>
<gene>
    <name evidence="1" type="ORF">C0Q70_17813</name>
</gene>
<dbReference type="OrthoDB" id="10030815at2759"/>
<protein>
    <recommendedName>
        <fullName evidence="3">Endonuclease/exonuclease/phosphatase domain-containing protein</fullName>
    </recommendedName>
</protein>
<dbReference type="SUPFAM" id="SSF56219">
    <property type="entry name" value="DNase I-like"/>
    <property type="match status" value="1"/>
</dbReference>
<dbReference type="PANTHER" id="PTHR23227:SF67">
    <property type="entry name" value="CRANIOFACIAL DEVELOPMENT PROTEIN 2-LIKE"/>
    <property type="match status" value="1"/>
</dbReference>
<proteinExistence type="predicted"/>
<dbReference type="EMBL" id="PZQS01000011">
    <property type="protein sequence ID" value="PVD22010.1"/>
    <property type="molecule type" value="Genomic_DNA"/>
</dbReference>
<dbReference type="InterPro" id="IPR027124">
    <property type="entry name" value="Swc5/CFDP1/2"/>
</dbReference>
<dbReference type="PANTHER" id="PTHR23227">
    <property type="entry name" value="BUCENTAUR RELATED"/>
    <property type="match status" value="1"/>
</dbReference>
<sequence>MLLIIGDLNAKVGSDNTCREHVMGKHGIGTINDNGERLADFCEENNLLIGGTLFPHKDIHKATWTSPDGITKNQIDLVIINRRWRSSLQDVRAYRGADIASDHTLVTVAVSLKERVDSGKLKDQVTKRAFAMEVKNRFQTLGDQQDMTLDDFNRVSQETGEKILGC</sequence>
<dbReference type="Proteomes" id="UP000245119">
    <property type="component" value="Linkage Group LG11"/>
</dbReference>
<evidence type="ECO:0008006" key="3">
    <source>
        <dbReference type="Google" id="ProtNLM"/>
    </source>
</evidence>
<comment type="caution">
    <text evidence="1">The sequence shown here is derived from an EMBL/GenBank/DDBJ whole genome shotgun (WGS) entry which is preliminary data.</text>
</comment>
<organism evidence="1 2">
    <name type="scientific">Pomacea canaliculata</name>
    <name type="common">Golden apple snail</name>
    <dbReference type="NCBI Taxonomy" id="400727"/>
    <lineage>
        <taxon>Eukaryota</taxon>
        <taxon>Metazoa</taxon>
        <taxon>Spiralia</taxon>
        <taxon>Lophotrochozoa</taxon>
        <taxon>Mollusca</taxon>
        <taxon>Gastropoda</taxon>
        <taxon>Caenogastropoda</taxon>
        <taxon>Architaenioglossa</taxon>
        <taxon>Ampullarioidea</taxon>
        <taxon>Ampullariidae</taxon>
        <taxon>Pomacea</taxon>
    </lineage>
</organism>
<accession>A0A2T7NLG6</accession>
<dbReference type="STRING" id="400727.A0A2T7NLG6"/>